<accession>A0AAN7CWU2</accession>
<dbReference type="InterPro" id="IPR036779">
    <property type="entry name" value="LysM_dom_sf"/>
</dbReference>
<comment type="caution">
    <text evidence="8">The sequence shown here is derived from an EMBL/GenBank/DDBJ whole genome shotgun (WGS) entry which is preliminary data.</text>
</comment>
<comment type="caution">
    <text evidence="4">Lacks conserved residue(s) required for the propagation of feature annotation.</text>
</comment>
<dbReference type="EMBL" id="MU857639">
    <property type="protein sequence ID" value="KAK4248363.1"/>
    <property type="molecule type" value="Genomic_DNA"/>
</dbReference>
<name>A0AAN7CWU2_9PEZI</name>
<keyword evidence="9" id="KW-1185">Reference proteome</keyword>
<dbReference type="SUPFAM" id="SSF57016">
    <property type="entry name" value="Plant lectins/antimicrobial peptides"/>
    <property type="match status" value="1"/>
</dbReference>
<dbReference type="Gene3D" id="3.10.350.10">
    <property type="entry name" value="LysM domain"/>
    <property type="match status" value="2"/>
</dbReference>
<evidence type="ECO:0000313" key="9">
    <source>
        <dbReference type="Proteomes" id="UP001303647"/>
    </source>
</evidence>
<dbReference type="PANTHER" id="PTHR34997:SF1">
    <property type="entry name" value="PEPTIDOGLYCAN-BINDING LYSIN DOMAIN"/>
    <property type="match status" value="1"/>
</dbReference>
<evidence type="ECO:0000259" key="7">
    <source>
        <dbReference type="PROSITE" id="PS51782"/>
    </source>
</evidence>
<keyword evidence="2" id="KW-0843">Virulence</keyword>
<evidence type="ECO:0000256" key="5">
    <source>
        <dbReference type="SAM" id="SignalP"/>
    </source>
</evidence>
<dbReference type="CDD" id="cd11618">
    <property type="entry name" value="ChtBD1_1"/>
    <property type="match status" value="1"/>
</dbReference>
<reference evidence="8" key="1">
    <citation type="journal article" date="2023" name="Mol. Phylogenet. Evol.">
        <title>Genome-scale phylogeny and comparative genomics of the fungal order Sordariales.</title>
        <authorList>
            <person name="Hensen N."/>
            <person name="Bonometti L."/>
            <person name="Westerberg I."/>
            <person name="Brannstrom I.O."/>
            <person name="Guillou S."/>
            <person name="Cros-Aarteil S."/>
            <person name="Calhoun S."/>
            <person name="Haridas S."/>
            <person name="Kuo A."/>
            <person name="Mondo S."/>
            <person name="Pangilinan J."/>
            <person name="Riley R."/>
            <person name="LaButti K."/>
            <person name="Andreopoulos B."/>
            <person name="Lipzen A."/>
            <person name="Chen C."/>
            <person name="Yan M."/>
            <person name="Daum C."/>
            <person name="Ng V."/>
            <person name="Clum A."/>
            <person name="Steindorff A."/>
            <person name="Ohm R.A."/>
            <person name="Martin F."/>
            <person name="Silar P."/>
            <person name="Natvig D.O."/>
            <person name="Lalanne C."/>
            <person name="Gautier V."/>
            <person name="Ament-Velasquez S.L."/>
            <person name="Kruys A."/>
            <person name="Hutchinson M.I."/>
            <person name="Powell A.J."/>
            <person name="Barry K."/>
            <person name="Miller A.N."/>
            <person name="Grigoriev I.V."/>
            <person name="Debuchy R."/>
            <person name="Gladieux P."/>
            <person name="Hiltunen Thoren M."/>
            <person name="Johannesson H."/>
        </authorList>
    </citation>
    <scope>NUCLEOTIDE SEQUENCE</scope>
    <source>
        <strain evidence="8">CBS 359.72</strain>
    </source>
</reference>
<evidence type="ECO:0000313" key="8">
    <source>
        <dbReference type="EMBL" id="KAK4248363.1"/>
    </source>
</evidence>
<evidence type="ECO:0000256" key="4">
    <source>
        <dbReference type="PROSITE-ProRule" id="PRU00261"/>
    </source>
</evidence>
<evidence type="ECO:0000259" key="6">
    <source>
        <dbReference type="PROSITE" id="PS50941"/>
    </source>
</evidence>
<sequence>MVASVLARSLLLLALGFSHQVAAVCTRSVTAKQGDTCASIAAAEGITVAEFLRFNDSVTSCSSLVAGETYCVQDTDDSEPPGLDVSVDGTCGQGITCAGSRFGDCCSVHGFCGGTAEYCGDGCQEAFGNCDGGTGSPGGPSVTVTVTSITSVTETATIPATVTSTSIIRLTTIITSVSTQTVSVTSISTDTLTRIVTSTSVITSGVCIVTPTKTTTSKPTTTALPTGRPTLPGTPRNCKNYDRIESNDTCRSIATRNKLSLLDFYSLNPLVSETISDPSEQQLRTRIHRPLAKNGSYQIDCDALLEGYYVCVGR</sequence>
<feature type="domain" description="Chitin-binding type-1" evidence="6">
    <location>
        <begin position="88"/>
        <end position="132"/>
    </location>
</feature>
<dbReference type="Gene3D" id="3.30.60.10">
    <property type="entry name" value="Endochitinase-like"/>
    <property type="match status" value="1"/>
</dbReference>
<dbReference type="Pfam" id="PF01476">
    <property type="entry name" value="LysM"/>
    <property type="match status" value="2"/>
</dbReference>
<feature type="disulfide bond" evidence="4">
    <location>
        <begin position="91"/>
        <end position="106"/>
    </location>
</feature>
<feature type="domain" description="LysM" evidence="7">
    <location>
        <begin position="27"/>
        <end position="72"/>
    </location>
</feature>
<dbReference type="InterPro" id="IPR001002">
    <property type="entry name" value="Chitin-bd_1"/>
</dbReference>
<gene>
    <name evidence="8" type="ORF">C7999DRAFT_40501</name>
</gene>
<dbReference type="PANTHER" id="PTHR34997">
    <property type="entry name" value="AM15"/>
    <property type="match status" value="1"/>
</dbReference>
<feature type="disulfide bond" evidence="4">
    <location>
        <begin position="105"/>
        <end position="119"/>
    </location>
</feature>
<dbReference type="GO" id="GO:0008061">
    <property type="term" value="F:chitin binding"/>
    <property type="evidence" value="ECO:0007669"/>
    <property type="project" value="UniProtKB-UniRule"/>
</dbReference>
<keyword evidence="5" id="KW-0732">Signal</keyword>
<reference evidence="8" key="2">
    <citation type="submission" date="2023-05" db="EMBL/GenBank/DDBJ databases">
        <authorList>
            <consortium name="Lawrence Berkeley National Laboratory"/>
            <person name="Steindorff A."/>
            <person name="Hensen N."/>
            <person name="Bonometti L."/>
            <person name="Westerberg I."/>
            <person name="Brannstrom I.O."/>
            <person name="Guillou S."/>
            <person name="Cros-Aarteil S."/>
            <person name="Calhoun S."/>
            <person name="Haridas S."/>
            <person name="Kuo A."/>
            <person name="Mondo S."/>
            <person name="Pangilinan J."/>
            <person name="Riley R."/>
            <person name="Labutti K."/>
            <person name="Andreopoulos B."/>
            <person name="Lipzen A."/>
            <person name="Chen C."/>
            <person name="Yanf M."/>
            <person name="Daum C."/>
            <person name="Ng V."/>
            <person name="Clum A."/>
            <person name="Ohm R."/>
            <person name="Martin F."/>
            <person name="Silar P."/>
            <person name="Natvig D."/>
            <person name="Lalanne C."/>
            <person name="Gautier V."/>
            <person name="Ament-Velasquez S.L."/>
            <person name="Kruys A."/>
            <person name="Hutchinson M.I."/>
            <person name="Powell A.J."/>
            <person name="Barry K."/>
            <person name="Miller A.N."/>
            <person name="Grigoriev I.V."/>
            <person name="Debuchy R."/>
            <person name="Gladieux P."/>
            <person name="Thoren M.H."/>
            <person name="Johannesson H."/>
        </authorList>
    </citation>
    <scope>NUCLEOTIDE SEQUENCE</scope>
    <source>
        <strain evidence="8">CBS 359.72</strain>
    </source>
</reference>
<dbReference type="PROSITE" id="PS50941">
    <property type="entry name" value="CHIT_BIND_I_2"/>
    <property type="match status" value="1"/>
</dbReference>
<organism evidence="8 9">
    <name type="scientific">Corynascus novoguineensis</name>
    <dbReference type="NCBI Taxonomy" id="1126955"/>
    <lineage>
        <taxon>Eukaryota</taxon>
        <taxon>Fungi</taxon>
        <taxon>Dikarya</taxon>
        <taxon>Ascomycota</taxon>
        <taxon>Pezizomycotina</taxon>
        <taxon>Sordariomycetes</taxon>
        <taxon>Sordariomycetidae</taxon>
        <taxon>Sordariales</taxon>
        <taxon>Chaetomiaceae</taxon>
        <taxon>Corynascus</taxon>
    </lineage>
</organism>
<dbReference type="InterPro" id="IPR036861">
    <property type="entry name" value="Endochitinase-like_sf"/>
</dbReference>
<dbReference type="SMART" id="SM00257">
    <property type="entry name" value="LysM"/>
    <property type="match status" value="2"/>
</dbReference>
<keyword evidence="4" id="KW-1015">Disulfide bond</keyword>
<dbReference type="CDD" id="cd00118">
    <property type="entry name" value="LysM"/>
    <property type="match status" value="2"/>
</dbReference>
<dbReference type="SMART" id="SM00270">
    <property type="entry name" value="ChtBD1"/>
    <property type="match status" value="1"/>
</dbReference>
<dbReference type="InterPro" id="IPR052210">
    <property type="entry name" value="LysM1-like"/>
</dbReference>
<dbReference type="AlphaFoldDB" id="A0AAN7CWU2"/>
<keyword evidence="1 4" id="KW-0147">Chitin-binding</keyword>
<dbReference type="SUPFAM" id="SSF54106">
    <property type="entry name" value="LysM domain"/>
    <property type="match status" value="1"/>
</dbReference>
<comment type="similarity">
    <text evidence="3">Belongs to the secreted LysM effector family.</text>
</comment>
<dbReference type="Proteomes" id="UP001303647">
    <property type="component" value="Unassembled WGS sequence"/>
</dbReference>
<evidence type="ECO:0000256" key="3">
    <source>
        <dbReference type="ARBA" id="ARBA00044955"/>
    </source>
</evidence>
<dbReference type="InterPro" id="IPR018392">
    <property type="entry name" value="LysM"/>
</dbReference>
<protein>
    <submittedName>
        <fullName evidence="8">Carbohydrate-binding module family 18 protein</fullName>
    </submittedName>
</protein>
<proteinExistence type="inferred from homology"/>
<feature type="chain" id="PRO_5043049278" evidence="5">
    <location>
        <begin position="24"/>
        <end position="314"/>
    </location>
</feature>
<evidence type="ECO:0000256" key="2">
    <source>
        <dbReference type="ARBA" id="ARBA00023026"/>
    </source>
</evidence>
<feature type="signal peptide" evidence="5">
    <location>
        <begin position="1"/>
        <end position="23"/>
    </location>
</feature>
<evidence type="ECO:0000256" key="1">
    <source>
        <dbReference type="ARBA" id="ARBA00022669"/>
    </source>
</evidence>
<dbReference type="PROSITE" id="PS51782">
    <property type="entry name" value="LYSM"/>
    <property type="match status" value="1"/>
</dbReference>